<feature type="compositionally biased region" description="Acidic residues" evidence="1">
    <location>
        <begin position="51"/>
        <end position="68"/>
    </location>
</feature>
<protein>
    <recommendedName>
        <fullName evidence="4">Cyclic nucleotide gated channel subunit beta 1</fullName>
    </recommendedName>
</protein>
<feature type="compositionally biased region" description="Acidic residues" evidence="1">
    <location>
        <begin position="22"/>
        <end position="38"/>
    </location>
</feature>
<accession>A0A667J1H4</accession>
<keyword evidence="3" id="KW-1185">Reference proteome</keyword>
<proteinExistence type="predicted"/>
<sequence>MWSWVQRVLPQPPGTSQKTKMEEEEEGAEPEPEAELEPEPAPKTAPKEAELGDESLPPEEPFEGEEVAAAEPGPQETQEAAPTPPTSLQAQVAVVPEVNSPSGWVLTWLKKGMEKVVPQPVLSSVEGPTQIPGQRSNGSSADGLDVAPGAQDTGPGPWLLRWLEQNLEKVLPQPPQSSKDWGDEPADAALGPEPPGPPLEREPMLQAPESPNMPTAGPLEPKEEPTSEPQATFHASSLPPAGDPARLMAWLRHRLEMALPQPVLHGKAGEQEPDSPVACDVQTGVAAAGGL</sequence>
<evidence type="ECO:0000256" key="1">
    <source>
        <dbReference type="SAM" id="MobiDB-lite"/>
    </source>
</evidence>
<reference evidence="2" key="1">
    <citation type="submission" date="2025-08" db="UniProtKB">
        <authorList>
            <consortium name="Ensembl"/>
        </authorList>
    </citation>
    <scope>IDENTIFICATION</scope>
</reference>
<dbReference type="AlphaFoldDB" id="A0A667J1H4"/>
<feature type="compositionally biased region" description="Polar residues" evidence="1">
    <location>
        <begin position="131"/>
        <end position="140"/>
    </location>
</feature>
<evidence type="ECO:0000313" key="3">
    <source>
        <dbReference type="Proteomes" id="UP000472241"/>
    </source>
</evidence>
<evidence type="ECO:0000313" key="2">
    <source>
        <dbReference type="Ensembl" id="ENSLCNP00005032638.1"/>
    </source>
</evidence>
<evidence type="ECO:0008006" key="4">
    <source>
        <dbReference type="Google" id="ProtNLM"/>
    </source>
</evidence>
<name>A0A667J1H4_LYNCA</name>
<dbReference type="Ensembl" id="ENSLCNT00005036435.1">
    <property type="protein sequence ID" value="ENSLCNP00005032638.1"/>
    <property type="gene ID" value="ENSLCNG00005021218.1"/>
</dbReference>
<organism evidence="2 3">
    <name type="scientific">Lynx canadensis</name>
    <name type="common">Canada lynx</name>
    <name type="synonym">Felis canadensis</name>
    <dbReference type="NCBI Taxonomy" id="61383"/>
    <lineage>
        <taxon>Eukaryota</taxon>
        <taxon>Metazoa</taxon>
        <taxon>Chordata</taxon>
        <taxon>Craniata</taxon>
        <taxon>Vertebrata</taxon>
        <taxon>Euteleostomi</taxon>
        <taxon>Mammalia</taxon>
        <taxon>Eutheria</taxon>
        <taxon>Laurasiatheria</taxon>
        <taxon>Carnivora</taxon>
        <taxon>Feliformia</taxon>
        <taxon>Felidae</taxon>
        <taxon>Felinae</taxon>
        <taxon>Lynx</taxon>
    </lineage>
</organism>
<feature type="region of interest" description="Disordered" evidence="1">
    <location>
        <begin position="1"/>
        <end position="88"/>
    </location>
</feature>
<feature type="region of interest" description="Disordered" evidence="1">
    <location>
        <begin position="120"/>
        <end position="243"/>
    </location>
</feature>
<dbReference type="Proteomes" id="UP000472241">
    <property type="component" value="Unplaced"/>
</dbReference>
<reference evidence="2" key="2">
    <citation type="submission" date="2025-09" db="UniProtKB">
        <authorList>
            <consortium name="Ensembl"/>
        </authorList>
    </citation>
    <scope>IDENTIFICATION</scope>
</reference>